<dbReference type="PANTHER" id="PTHR45436">
    <property type="entry name" value="SENSOR HISTIDINE KINASE YKOH"/>
    <property type="match status" value="1"/>
</dbReference>
<dbReference type="SMART" id="SM00304">
    <property type="entry name" value="HAMP"/>
    <property type="match status" value="1"/>
</dbReference>
<evidence type="ECO:0000259" key="13">
    <source>
        <dbReference type="PROSITE" id="PS50109"/>
    </source>
</evidence>
<dbReference type="PROSITE" id="PS50109">
    <property type="entry name" value="HIS_KIN"/>
    <property type="match status" value="1"/>
</dbReference>
<dbReference type="RefSeq" id="WP_107890001.1">
    <property type="nucleotide sequence ID" value="NZ_CP028519.1"/>
</dbReference>
<dbReference type="Proteomes" id="UP000244173">
    <property type="component" value="Chromosome"/>
</dbReference>
<evidence type="ECO:0000259" key="14">
    <source>
        <dbReference type="PROSITE" id="PS50885"/>
    </source>
</evidence>
<feature type="domain" description="HAMP" evidence="14">
    <location>
        <begin position="207"/>
        <end position="259"/>
    </location>
</feature>
<dbReference type="Pfam" id="PF02518">
    <property type="entry name" value="HATPase_c"/>
    <property type="match status" value="1"/>
</dbReference>
<accession>A0A2S0PDT9</accession>
<dbReference type="SUPFAM" id="SSF158472">
    <property type="entry name" value="HAMP domain-like"/>
    <property type="match status" value="1"/>
</dbReference>
<evidence type="ECO:0000256" key="9">
    <source>
        <dbReference type="ARBA" id="ARBA00023012"/>
    </source>
</evidence>
<keyword evidence="5" id="KW-0808">Transferase</keyword>
<dbReference type="OrthoDB" id="9804645at2"/>
<dbReference type="InterPro" id="IPR003661">
    <property type="entry name" value="HisK_dim/P_dom"/>
</dbReference>
<dbReference type="GO" id="GO:0000155">
    <property type="term" value="F:phosphorelay sensor kinase activity"/>
    <property type="evidence" value="ECO:0007669"/>
    <property type="project" value="InterPro"/>
</dbReference>
<organism evidence="15 16">
    <name type="scientific">Microvirgula aerodenitrificans</name>
    <dbReference type="NCBI Taxonomy" id="57480"/>
    <lineage>
        <taxon>Bacteria</taxon>
        <taxon>Pseudomonadati</taxon>
        <taxon>Pseudomonadota</taxon>
        <taxon>Betaproteobacteria</taxon>
        <taxon>Neisseriales</taxon>
        <taxon>Aquaspirillaceae</taxon>
        <taxon>Microvirgula</taxon>
    </lineage>
</organism>
<dbReference type="SMART" id="SM00387">
    <property type="entry name" value="HATPase_c"/>
    <property type="match status" value="1"/>
</dbReference>
<dbReference type="Gene3D" id="1.10.287.130">
    <property type="match status" value="1"/>
</dbReference>
<dbReference type="SMART" id="SM00388">
    <property type="entry name" value="HisKA"/>
    <property type="match status" value="1"/>
</dbReference>
<dbReference type="EC" id="2.7.13.3" evidence="3"/>
<dbReference type="FunFam" id="1.10.287.130:FF:000014">
    <property type="entry name" value="Signal transduction histidine-protein kinase BaeS"/>
    <property type="match status" value="1"/>
</dbReference>
<keyword evidence="4" id="KW-0597">Phosphoprotein</keyword>
<dbReference type="KEGG" id="maer:DAI18_16945"/>
<keyword evidence="10 12" id="KW-0472">Membrane</keyword>
<dbReference type="InterPro" id="IPR036890">
    <property type="entry name" value="HATPase_C_sf"/>
</dbReference>
<evidence type="ECO:0000256" key="1">
    <source>
        <dbReference type="ARBA" id="ARBA00000085"/>
    </source>
</evidence>
<name>A0A2S0PDT9_9NEIS</name>
<evidence type="ECO:0000256" key="4">
    <source>
        <dbReference type="ARBA" id="ARBA00022553"/>
    </source>
</evidence>
<dbReference type="InterPro" id="IPR036097">
    <property type="entry name" value="HisK_dim/P_sf"/>
</dbReference>
<dbReference type="NCBIfam" id="NF012163">
    <property type="entry name" value="BaeS_SmeS"/>
    <property type="match status" value="1"/>
</dbReference>
<dbReference type="SUPFAM" id="SSF47384">
    <property type="entry name" value="Homodimeric domain of signal transducing histidine kinase"/>
    <property type="match status" value="1"/>
</dbReference>
<dbReference type="PANTHER" id="PTHR45436:SF5">
    <property type="entry name" value="SENSOR HISTIDINE KINASE TRCS"/>
    <property type="match status" value="1"/>
</dbReference>
<evidence type="ECO:0000256" key="5">
    <source>
        <dbReference type="ARBA" id="ARBA00022679"/>
    </source>
</evidence>
<evidence type="ECO:0000256" key="7">
    <source>
        <dbReference type="ARBA" id="ARBA00022777"/>
    </source>
</evidence>
<evidence type="ECO:0000256" key="6">
    <source>
        <dbReference type="ARBA" id="ARBA00022692"/>
    </source>
</evidence>
<evidence type="ECO:0000256" key="11">
    <source>
        <dbReference type="SAM" id="MobiDB-lite"/>
    </source>
</evidence>
<dbReference type="CDD" id="cd00082">
    <property type="entry name" value="HisKA"/>
    <property type="match status" value="1"/>
</dbReference>
<dbReference type="Pfam" id="PF00672">
    <property type="entry name" value="HAMP"/>
    <property type="match status" value="1"/>
</dbReference>
<dbReference type="InterPro" id="IPR005467">
    <property type="entry name" value="His_kinase_dom"/>
</dbReference>
<dbReference type="SUPFAM" id="SSF55874">
    <property type="entry name" value="ATPase domain of HSP90 chaperone/DNA topoisomerase II/histidine kinase"/>
    <property type="match status" value="1"/>
</dbReference>
<dbReference type="Gene3D" id="6.10.340.10">
    <property type="match status" value="1"/>
</dbReference>
<keyword evidence="16" id="KW-1185">Reference proteome</keyword>
<feature type="domain" description="Histidine kinase" evidence="13">
    <location>
        <begin position="267"/>
        <end position="483"/>
    </location>
</feature>
<keyword evidence="8 12" id="KW-1133">Transmembrane helix</keyword>
<evidence type="ECO:0000313" key="15">
    <source>
        <dbReference type="EMBL" id="AVY95544.1"/>
    </source>
</evidence>
<dbReference type="Gene3D" id="3.30.565.10">
    <property type="entry name" value="Histidine kinase-like ATPase, C-terminal domain"/>
    <property type="match status" value="1"/>
</dbReference>
<dbReference type="STRING" id="1122240.GCA_000620105_02351"/>
<evidence type="ECO:0000256" key="10">
    <source>
        <dbReference type="ARBA" id="ARBA00023136"/>
    </source>
</evidence>
<comment type="catalytic activity">
    <reaction evidence="1">
        <text>ATP + protein L-histidine = ADP + protein N-phospho-L-histidine.</text>
        <dbReference type="EC" id="2.7.13.3"/>
    </reaction>
</comment>
<dbReference type="InterPro" id="IPR004358">
    <property type="entry name" value="Sig_transdc_His_kin-like_C"/>
</dbReference>
<evidence type="ECO:0000256" key="3">
    <source>
        <dbReference type="ARBA" id="ARBA00012438"/>
    </source>
</evidence>
<dbReference type="Pfam" id="PF00512">
    <property type="entry name" value="HisKA"/>
    <property type="match status" value="1"/>
</dbReference>
<evidence type="ECO:0000256" key="12">
    <source>
        <dbReference type="SAM" id="Phobius"/>
    </source>
</evidence>
<dbReference type="CDD" id="cd06225">
    <property type="entry name" value="HAMP"/>
    <property type="match status" value="1"/>
</dbReference>
<dbReference type="InterPro" id="IPR003594">
    <property type="entry name" value="HATPase_dom"/>
</dbReference>
<dbReference type="InterPro" id="IPR050428">
    <property type="entry name" value="TCS_sensor_his_kinase"/>
</dbReference>
<evidence type="ECO:0000313" key="16">
    <source>
        <dbReference type="Proteomes" id="UP000244173"/>
    </source>
</evidence>
<dbReference type="AlphaFoldDB" id="A0A2S0PDT9"/>
<dbReference type="EMBL" id="CP028519">
    <property type="protein sequence ID" value="AVY95544.1"/>
    <property type="molecule type" value="Genomic_DNA"/>
</dbReference>
<sequence>MNLLRPPGVTGKLFLAILAACLLLALGIGMAFRISFQNGFLDYVRKSNETRVEIVADAMARLYAQHGDWTFVHEDPDNWLRLIRTLTPPADRDSELDGNGHRHRRMEHRGGGGGPPPPPLPGLRTRLWLLDQQRQVIGGRGEPPQEDTFSRPIEVGGRTVGWVLSTSPARLTRMADLHFLDQQLRSSWIIVGLSVLLAAGAALWLARGFLAPLKRLTGATHQLAAGHFSARVPITRSDEFGRLGQDFNQLAHTLEKNENMRRQFMADVSHELRTPLSVLRGELEALEDGVRALTPDSLRSLQVEVATLTKLVDDLYQLSLSDVGALSYRKAEVDLAELLLLSLGAFRERLAGKSLTVSLSPCDAGRCRVFGDADRLNQLFNNLLENSVRYTDAGGRLDIACHADGDRVRIDIQDSAPGVPQASLAGLFDRFSRMESSRNRASGGSGLGLAICQNIVEAHGGTLTARQSSLGGLWMEISLPRLRGSV</sequence>
<keyword evidence="9" id="KW-0902">Two-component regulatory system</keyword>
<dbReference type="PRINTS" id="PR00344">
    <property type="entry name" value="BCTRLSENSOR"/>
</dbReference>
<feature type="transmembrane region" description="Helical" evidence="12">
    <location>
        <begin position="188"/>
        <end position="206"/>
    </location>
</feature>
<reference evidence="15 16" key="1">
    <citation type="submission" date="2018-04" db="EMBL/GenBank/DDBJ databases">
        <title>Denitrifier Microvirgula.</title>
        <authorList>
            <person name="Anderson E."/>
            <person name="Jang J."/>
            <person name="Ishii S."/>
        </authorList>
    </citation>
    <scope>NUCLEOTIDE SEQUENCE [LARGE SCALE GENOMIC DNA]</scope>
    <source>
        <strain evidence="15 16">BE2.4</strain>
    </source>
</reference>
<feature type="compositionally biased region" description="Basic and acidic residues" evidence="11">
    <location>
        <begin position="90"/>
        <end position="100"/>
    </location>
</feature>
<feature type="region of interest" description="Disordered" evidence="11">
    <location>
        <begin position="90"/>
        <end position="122"/>
    </location>
</feature>
<gene>
    <name evidence="15" type="primary">baeS</name>
    <name evidence="15" type="ORF">DAI18_16945</name>
</gene>
<keyword evidence="7 15" id="KW-0418">Kinase</keyword>
<comment type="subcellular location">
    <subcellularLocation>
        <location evidence="2">Membrane</location>
    </subcellularLocation>
</comment>
<keyword evidence="6 12" id="KW-0812">Transmembrane</keyword>
<dbReference type="GO" id="GO:0005886">
    <property type="term" value="C:plasma membrane"/>
    <property type="evidence" value="ECO:0007669"/>
    <property type="project" value="TreeGrafter"/>
</dbReference>
<protein>
    <recommendedName>
        <fullName evidence="3">histidine kinase</fullName>
        <ecNumber evidence="3">2.7.13.3</ecNumber>
    </recommendedName>
</protein>
<evidence type="ECO:0000256" key="8">
    <source>
        <dbReference type="ARBA" id="ARBA00022989"/>
    </source>
</evidence>
<evidence type="ECO:0000256" key="2">
    <source>
        <dbReference type="ARBA" id="ARBA00004370"/>
    </source>
</evidence>
<proteinExistence type="predicted"/>
<dbReference type="InterPro" id="IPR003660">
    <property type="entry name" value="HAMP_dom"/>
</dbReference>
<dbReference type="PROSITE" id="PS50885">
    <property type="entry name" value="HAMP"/>
    <property type="match status" value="1"/>
</dbReference>